<name>A0ABT1JZ68_9ACTN</name>
<feature type="transmembrane region" description="Helical" evidence="2">
    <location>
        <begin position="103"/>
        <end position="126"/>
    </location>
</feature>
<evidence type="ECO:0000313" key="4">
    <source>
        <dbReference type="Proteomes" id="UP001320766"/>
    </source>
</evidence>
<evidence type="ECO:0000313" key="3">
    <source>
        <dbReference type="EMBL" id="MCP2347000.1"/>
    </source>
</evidence>
<reference evidence="3 4" key="1">
    <citation type="submission" date="2022-06" db="EMBL/GenBank/DDBJ databases">
        <title>Sequencing the genomes of 1000 actinobacteria strains.</title>
        <authorList>
            <person name="Klenk H.-P."/>
        </authorList>
    </citation>
    <scope>NUCLEOTIDE SEQUENCE [LARGE SCALE GENOMIC DNA]</scope>
    <source>
        <strain evidence="3 4">DSM 44170</strain>
    </source>
</reference>
<protein>
    <submittedName>
        <fullName evidence="3">Flippase GtrA</fullName>
    </submittedName>
</protein>
<dbReference type="Proteomes" id="UP001320766">
    <property type="component" value="Unassembled WGS sequence"/>
</dbReference>
<feature type="transmembrane region" description="Helical" evidence="2">
    <location>
        <begin position="70"/>
        <end position="91"/>
    </location>
</feature>
<feature type="transmembrane region" description="Helical" evidence="2">
    <location>
        <begin position="26"/>
        <end position="50"/>
    </location>
</feature>
<comment type="caution">
    <text evidence="3">The sequence shown here is derived from an EMBL/GenBank/DDBJ whole genome shotgun (WGS) entry which is preliminary data.</text>
</comment>
<organism evidence="3 4">
    <name type="scientific">Nonomuraea roseoviolacea subsp. carminata</name>
    <dbReference type="NCBI Taxonomy" id="160689"/>
    <lineage>
        <taxon>Bacteria</taxon>
        <taxon>Bacillati</taxon>
        <taxon>Actinomycetota</taxon>
        <taxon>Actinomycetes</taxon>
        <taxon>Streptosporangiales</taxon>
        <taxon>Streptosporangiaceae</taxon>
        <taxon>Nonomuraea</taxon>
    </lineage>
</organism>
<feature type="compositionally biased region" description="Polar residues" evidence="1">
    <location>
        <begin position="286"/>
        <end position="298"/>
    </location>
</feature>
<evidence type="ECO:0000256" key="2">
    <source>
        <dbReference type="SAM" id="Phobius"/>
    </source>
</evidence>
<keyword evidence="4" id="KW-1185">Reference proteome</keyword>
<proteinExistence type="predicted"/>
<accession>A0ABT1JZ68</accession>
<evidence type="ECO:0000256" key="1">
    <source>
        <dbReference type="SAM" id="MobiDB-lite"/>
    </source>
</evidence>
<keyword evidence="2" id="KW-1133">Transmembrane helix</keyword>
<feature type="transmembrane region" description="Helical" evidence="2">
    <location>
        <begin position="215"/>
        <end position="238"/>
    </location>
</feature>
<dbReference type="EMBL" id="JAMZEC010000001">
    <property type="protein sequence ID" value="MCP2347000.1"/>
    <property type="molecule type" value="Genomic_DNA"/>
</dbReference>
<dbReference type="RefSeq" id="WP_253769629.1">
    <property type="nucleotide sequence ID" value="NZ_BAAAVE010000022.1"/>
</dbReference>
<feature type="region of interest" description="Disordered" evidence="1">
    <location>
        <begin position="238"/>
        <end position="298"/>
    </location>
</feature>
<gene>
    <name evidence="3" type="ORF">HD595_003122</name>
</gene>
<sequence>MPSSDAGPPLTTVDNARQWARFLPRWALLTALAYLGLMVLFITLVLPASSGSLPEELLELDVAGTAPGPYRLAVVFDVLSWLGIGVLLLAWGAVLRSRAPLRATFIAASSAAALIGFLGACLRLSATPELASRYLAAPAGDRGMLLEAYRESLNLINVTFSAGGLVVDAGLLLVAIVTWRAILPRWAGLLIGLGAALGIAKAAVLLVAGVDLGPVALLGAALLIAGFTGTAVLSGGDWQPARTRARRSGRPPSSRSSGRREQGAAGQPVPSRRSRVADRYAPAMRTNMSSSTGTWSGP</sequence>
<feature type="transmembrane region" description="Helical" evidence="2">
    <location>
        <begin position="155"/>
        <end position="179"/>
    </location>
</feature>
<keyword evidence="2" id="KW-0812">Transmembrane</keyword>
<keyword evidence="2" id="KW-0472">Membrane</keyword>
<feature type="transmembrane region" description="Helical" evidence="2">
    <location>
        <begin position="186"/>
        <end position="209"/>
    </location>
</feature>